<dbReference type="GO" id="GO:0004792">
    <property type="term" value="F:thiosulfate-cyanide sulfurtransferase activity"/>
    <property type="evidence" value="ECO:0007669"/>
    <property type="project" value="InterPro"/>
</dbReference>
<evidence type="ECO:0000256" key="2">
    <source>
        <dbReference type="ARBA" id="ARBA00022490"/>
    </source>
</evidence>
<proteinExistence type="predicted"/>
<evidence type="ECO:0000256" key="4">
    <source>
        <dbReference type="ARBA" id="ARBA00022737"/>
    </source>
</evidence>
<dbReference type="PROSITE" id="PS50206">
    <property type="entry name" value="RHODANESE_3"/>
    <property type="match status" value="2"/>
</dbReference>
<protein>
    <recommendedName>
        <fullName evidence="6">Sulfurtransferase</fullName>
    </recommendedName>
</protein>
<dbReference type="Pfam" id="PF00581">
    <property type="entry name" value="Rhodanese"/>
    <property type="match status" value="2"/>
</dbReference>
<sequence>MTYPNPDALVSTEWLASHLSAPDVRVVDASWYMGAQNRNAREEYDAEHIPGATFFDIDEIADSDTDLPHMLPSPEKFSSKVRKLGLGNGNKIVIYDGTGFASAAARVWWMFRTFGHRDVSVLDGGFPKWLREGRQVEDLPPVPRTRHFIAHYNHLLVRDLDHVKANIESGREQVLDARASARFKGDAPEPRPAKHLGHIPGSINVPFADLIDDKTRCMLPAEQLQARFDAAGIDPKRPITVSCGSGVTACTVALALNLLGHPDVAIYDGSWSEWGNRDDTPIEKG</sequence>
<evidence type="ECO:0000259" key="7">
    <source>
        <dbReference type="PROSITE" id="PS50206"/>
    </source>
</evidence>
<keyword evidence="3 6" id="KW-0808">Transferase</keyword>
<keyword evidence="9" id="KW-1185">Reference proteome</keyword>
<dbReference type="GO" id="GO:0005737">
    <property type="term" value="C:cytoplasm"/>
    <property type="evidence" value="ECO:0007669"/>
    <property type="project" value="UniProtKB-SubCell"/>
</dbReference>
<comment type="catalytic activity">
    <reaction evidence="5">
        <text>2-oxo-3-sulfanylpropanoate + [thioredoxin]-dithiol = [thioredoxin]-disulfide + hydrogen sulfide + pyruvate + H(+)</text>
        <dbReference type="Rhea" id="RHEA:21740"/>
        <dbReference type="Rhea" id="RHEA-COMP:10698"/>
        <dbReference type="Rhea" id="RHEA-COMP:10700"/>
        <dbReference type="ChEBI" id="CHEBI:15361"/>
        <dbReference type="ChEBI" id="CHEBI:15378"/>
        <dbReference type="ChEBI" id="CHEBI:29919"/>
        <dbReference type="ChEBI" id="CHEBI:29950"/>
        <dbReference type="ChEBI" id="CHEBI:50058"/>
        <dbReference type="ChEBI" id="CHEBI:57678"/>
        <dbReference type="EC" id="2.8.1.2"/>
    </reaction>
    <physiologicalReaction direction="left-to-right" evidence="5">
        <dbReference type="Rhea" id="RHEA:21741"/>
    </physiologicalReaction>
</comment>
<feature type="domain" description="Rhodanese" evidence="7">
    <location>
        <begin position="20"/>
        <end position="138"/>
    </location>
</feature>
<keyword evidence="2" id="KW-0963">Cytoplasm</keyword>
<name>A0A364NV34_9PROT</name>
<dbReference type="FunFam" id="3.40.250.10:FF:000015">
    <property type="entry name" value="Sulfurtransferase"/>
    <property type="match status" value="1"/>
</dbReference>
<feature type="domain" description="Rhodanese" evidence="7">
    <location>
        <begin position="168"/>
        <end position="283"/>
    </location>
</feature>
<evidence type="ECO:0000256" key="5">
    <source>
        <dbReference type="ARBA" id="ARBA00051793"/>
    </source>
</evidence>
<comment type="caution">
    <text evidence="8">The sequence shown here is derived from an EMBL/GenBank/DDBJ whole genome shotgun (WGS) entry which is preliminary data.</text>
</comment>
<evidence type="ECO:0000256" key="1">
    <source>
        <dbReference type="ARBA" id="ARBA00004496"/>
    </source>
</evidence>
<dbReference type="SMART" id="SM00450">
    <property type="entry name" value="RHOD"/>
    <property type="match status" value="2"/>
</dbReference>
<dbReference type="OrthoDB" id="9781034at2"/>
<keyword evidence="4" id="KW-0677">Repeat</keyword>
<reference evidence="8 9" key="1">
    <citation type="submission" date="2017-11" db="EMBL/GenBank/DDBJ databases">
        <title>Draft genome sequence of magnetotactic bacterium Magnetospirillum kuznetsovii LBB-42.</title>
        <authorList>
            <person name="Grouzdev D.S."/>
            <person name="Rysina M.S."/>
            <person name="Baslerov R.V."/>
            <person name="Koziaeva V."/>
        </authorList>
    </citation>
    <scope>NUCLEOTIDE SEQUENCE [LARGE SCALE GENOMIC DNA]</scope>
    <source>
        <strain evidence="8 9">LBB-42</strain>
    </source>
</reference>
<dbReference type="InterPro" id="IPR036873">
    <property type="entry name" value="Rhodanese-like_dom_sf"/>
</dbReference>
<dbReference type="SUPFAM" id="SSF52821">
    <property type="entry name" value="Rhodanese/Cell cycle control phosphatase"/>
    <property type="match status" value="2"/>
</dbReference>
<dbReference type="Gene3D" id="3.40.250.10">
    <property type="entry name" value="Rhodanese-like domain"/>
    <property type="match status" value="2"/>
</dbReference>
<dbReference type="PANTHER" id="PTHR11364">
    <property type="entry name" value="THIOSULFATE SULFERTANSFERASE"/>
    <property type="match status" value="1"/>
</dbReference>
<keyword evidence="8" id="KW-0670">Pyruvate</keyword>
<dbReference type="RefSeq" id="WP_112146495.1">
    <property type="nucleotide sequence ID" value="NZ_PGTO01000015.1"/>
</dbReference>
<dbReference type="CDD" id="cd01449">
    <property type="entry name" value="TST_Repeat_2"/>
    <property type="match status" value="1"/>
</dbReference>
<dbReference type="InterPro" id="IPR001763">
    <property type="entry name" value="Rhodanese-like_dom"/>
</dbReference>
<accession>A0A364NV34</accession>
<dbReference type="FunFam" id="3.40.250.10:FF:000001">
    <property type="entry name" value="Sulfurtransferase"/>
    <property type="match status" value="1"/>
</dbReference>
<dbReference type="PROSITE" id="PS00380">
    <property type="entry name" value="RHODANESE_1"/>
    <property type="match status" value="1"/>
</dbReference>
<dbReference type="InterPro" id="IPR001307">
    <property type="entry name" value="Thiosulphate_STrfase_CS"/>
</dbReference>
<dbReference type="AlphaFoldDB" id="A0A364NV34"/>
<evidence type="ECO:0000313" key="9">
    <source>
        <dbReference type="Proteomes" id="UP000251075"/>
    </source>
</evidence>
<dbReference type="NCBIfam" id="NF008557">
    <property type="entry name" value="PRK11493.1"/>
    <property type="match status" value="1"/>
</dbReference>
<dbReference type="InterPro" id="IPR045078">
    <property type="entry name" value="TST/MPST-like"/>
</dbReference>
<gene>
    <name evidence="8" type="ORF">CU669_15960</name>
</gene>
<dbReference type="PROSITE" id="PS00683">
    <property type="entry name" value="RHODANESE_2"/>
    <property type="match status" value="1"/>
</dbReference>
<dbReference type="CDD" id="cd01448">
    <property type="entry name" value="TST_Repeat_1"/>
    <property type="match status" value="1"/>
</dbReference>
<dbReference type="EMBL" id="PGTO01000015">
    <property type="protein sequence ID" value="RAU20923.1"/>
    <property type="molecule type" value="Genomic_DNA"/>
</dbReference>
<dbReference type="GO" id="GO:0016784">
    <property type="term" value="F:3-mercaptopyruvate sulfurtransferase activity"/>
    <property type="evidence" value="ECO:0007669"/>
    <property type="project" value="UniProtKB-EC"/>
</dbReference>
<evidence type="ECO:0000256" key="3">
    <source>
        <dbReference type="ARBA" id="ARBA00022679"/>
    </source>
</evidence>
<evidence type="ECO:0000313" key="8">
    <source>
        <dbReference type="EMBL" id="RAU20923.1"/>
    </source>
</evidence>
<comment type="subcellular location">
    <subcellularLocation>
        <location evidence="1">Cytoplasm</location>
    </subcellularLocation>
</comment>
<organism evidence="8 9">
    <name type="scientific">Paramagnetospirillum kuznetsovii</name>
    <dbReference type="NCBI Taxonomy" id="2053833"/>
    <lineage>
        <taxon>Bacteria</taxon>
        <taxon>Pseudomonadati</taxon>
        <taxon>Pseudomonadota</taxon>
        <taxon>Alphaproteobacteria</taxon>
        <taxon>Rhodospirillales</taxon>
        <taxon>Magnetospirillaceae</taxon>
        <taxon>Paramagnetospirillum</taxon>
    </lineage>
</organism>
<dbReference type="PANTHER" id="PTHR11364:SF27">
    <property type="entry name" value="SULFURTRANSFERASE"/>
    <property type="match status" value="1"/>
</dbReference>
<dbReference type="Proteomes" id="UP000251075">
    <property type="component" value="Unassembled WGS sequence"/>
</dbReference>
<evidence type="ECO:0000256" key="6">
    <source>
        <dbReference type="RuleBase" id="RU000507"/>
    </source>
</evidence>